<keyword evidence="3" id="KW-0202">Cytokine</keyword>
<accession>A0ABN9MGX1</accession>
<dbReference type="InterPro" id="IPR002069">
    <property type="entry name" value="Interferon_gamma"/>
</dbReference>
<evidence type="ECO:0000256" key="1">
    <source>
        <dbReference type="ARBA" id="ARBA00004613"/>
    </source>
</evidence>
<name>A0ABN9MGX1_9NEOB</name>
<gene>
    <name evidence="7" type="ORF">RIMI_LOCUS20747336</name>
</gene>
<keyword evidence="8" id="KW-1185">Reference proteome</keyword>
<evidence type="ECO:0000256" key="2">
    <source>
        <dbReference type="ARBA" id="ARBA00007566"/>
    </source>
</evidence>
<dbReference type="PANTHER" id="PTHR11419">
    <property type="entry name" value="INTERFERON GAMMA"/>
    <property type="match status" value="1"/>
</dbReference>
<comment type="caution">
    <text evidence="7">The sequence shown here is derived from an EMBL/GenBank/DDBJ whole genome shotgun (WGS) entry which is preliminary data.</text>
</comment>
<comment type="similarity">
    <text evidence="2">Belongs to the type II (or gamma) interferon family.</text>
</comment>
<keyword evidence="6" id="KW-0732">Signal</keyword>
<dbReference type="PANTHER" id="PTHR11419:SF0">
    <property type="entry name" value="INTERFERON GAMMA"/>
    <property type="match status" value="1"/>
</dbReference>
<evidence type="ECO:0000256" key="3">
    <source>
        <dbReference type="ARBA" id="ARBA00022514"/>
    </source>
</evidence>
<evidence type="ECO:0000256" key="4">
    <source>
        <dbReference type="ARBA" id="ARBA00022525"/>
    </source>
</evidence>
<evidence type="ECO:0000313" key="8">
    <source>
        <dbReference type="Proteomes" id="UP001176940"/>
    </source>
</evidence>
<comment type="subcellular location">
    <subcellularLocation>
        <location evidence="1">Secreted</location>
    </subcellularLocation>
</comment>
<proteinExistence type="inferred from homology"/>
<keyword evidence="4" id="KW-0964">Secreted</keyword>
<sequence length="174" mass="20749">MMKYFKIFLLLWTIICYIGQINGYNIDLKVAHNDIENLRRYLNTKDTSDTEVSEVFSKLLDDWKEESEKKLLLSQIVPMYLKMLESIKSTEVKDSITNLTQMLHTSNKDYFEKTDQKMKRLNEVKQMQMSDIKIQRAAVKELLRVLRDVSSLQGQQKQDFKKCKRENVRRRRGC</sequence>
<evidence type="ECO:0008006" key="9">
    <source>
        <dbReference type="Google" id="ProtNLM"/>
    </source>
</evidence>
<reference evidence="7" key="1">
    <citation type="submission" date="2023-07" db="EMBL/GenBank/DDBJ databases">
        <authorList>
            <person name="Stuckert A."/>
        </authorList>
    </citation>
    <scope>NUCLEOTIDE SEQUENCE</scope>
</reference>
<feature type="signal peptide" evidence="6">
    <location>
        <begin position="1"/>
        <end position="23"/>
    </location>
</feature>
<dbReference type="InterPro" id="IPR009079">
    <property type="entry name" value="4_helix_cytokine-like_core"/>
</dbReference>
<dbReference type="SUPFAM" id="SSF47266">
    <property type="entry name" value="4-helical cytokines"/>
    <property type="match status" value="1"/>
</dbReference>
<keyword evidence="5" id="KW-0325">Glycoprotein</keyword>
<evidence type="ECO:0000256" key="5">
    <source>
        <dbReference type="ARBA" id="ARBA00023180"/>
    </source>
</evidence>
<organism evidence="7 8">
    <name type="scientific">Ranitomeya imitator</name>
    <name type="common">mimic poison frog</name>
    <dbReference type="NCBI Taxonomy" id="111125"/>
    <lineage>
        <taxon>Eukaryota</taxon>
        <taxon>Metazoa</taxon>
        <taxon>Chordata</taxon>
        <taxon>Craniata</taxon>
        <taxon>Vertebrata</taxon>
        <taxon>Euteleostomi</taxon>
        <taxon>Amphibia</taxon>
        <taxon>Batrachia</taxon>
        <taxon>Anura</taxon>
        <taxon>Neobatrachia</taxon>
        <taxon>Hyloidea</taxon>
        <taxon>Dendrobatidae</taxon>
        <taxon>Dendrobatinae</taxon>
        <taxon>Ranitomeya</taxon>
    </lineage>
</organism>
<dbReference type="Pfam" id="PF00714">
    <property type="entry name" value="IFN-gamma"/>
    <property type="match status" value="1"/>
</dbReference>
<dbReference type="Gene3D" id="1.20.1250.10">
    <property type="match status" value="1"/>
</dbReference>
<dbReference type="Proteomes" id="UP001176940">
    <property type="component" value="Unassembled WGS sequence"/>
</dbReference>
<feature type="chain" id="PRO_5047434987" description="Interferon gamma" evidence="6">
    <location>
        <begin position="24"/>
        <end position="174"/>
    </location>
</feature>
<protein>
    <recommendedName>
        <fullName evidence="9">Interferon gamma</fullName>
    </recommendedName>
</protein>
<evidence type="ECO:0000256" key="6">
    <source>
        <dbReference type="SAM" id="SignalP"/>
    </source>
</evidence>
<dbReference type="EMBL" id="CAUEEQ010070498">
    <property type="protein sequence ID" value="CAJ0965900.1"/>
    <property type="molecule type" value="Genomic_DNA"/>
</dbReference>
<evidence type="ECO:0000313" key="7">
    <source>
        <dbReference type="EMBL" id="CAJ0965900.1"/>
    </source>
</evidence>